<protein>
    <submittedName>
        <fullName evidence="1">Uncharacterized protein</fullName>
    </submittedName>
</protein>
<organism evidence="1 2">
    <name type="scientific">Rossellomorea marisflavi</name>
    <dbReference type="NCBI Taxonomy" id="189381"/>
    <lineage>
        <taxon>Bacteria</taxon>
        <taxon>Bacillati</taxon>
        <taxon>Bacillota</taxon>
        <taxon>Bacilli</taxon>
        <taxon>Bacillales</taxon>
        <taxon>Bacillaceae</taxon>
        <taxon>Rossellomorea</taxon>
    </lineage>
</organism>
<dbReference type="OrthoDB" id="2991440at2"/>
<dbReference type="Proteomes" id="UP000037405">
    <property type="component" value="Unassembled WGS sequence"/>
</dbReference>
<proteinExistence type="predicted"/>
<name>A0A0M0G5Z2_9BACI</name>
<reference evidence="2" key="1">
    <citation type="submission" date="2015-07" db="EMBL/GenBank/DDBJ databases">
        <title>Fjat-14235 jcm11544.</title>
        <authorList>
            <person name="Liu B."/>
            <person name="Wang J."/>
            <person name="Zhu Y."/>
            <person name="Liu G."/>
            <person name="Chen Q."/>
            <person name="Chen Z."/>
            <person name="Lan J."/>
            <person name="Che J."/>
            <person name="Ge C."/>
            <person name="Shi H."/>
            <person name="Pan Z."/>
            <person name="Liu X."/>
        </authorList>
    </citation>
    <scope>NUCLEOTIDE SEQUENCE [LARGE SCALE GENOMIC DNA]</scope>
    <source>
        <strain evidence="2">JCM 11544</strain>
    </source>
</reference>
<evidence type="ECO:0000313" key="2">
    <source>
        <dbReference type="Proteomes" id="UP000037405"/>
    </source>
</evidence>
<dbReference type="AlphaFoldDB" id="A0A0M0G5Z2"/>
<dbReference type="EMBL" id="LGUE01000004">
    <property type="protein sequence ID" value="KON84856.1"/>
    <property type="molecule type" value="Genomic_DNA"/>
</dbReference>
<comment type="caution">
    <text evidence="1">The sequence shown here is derived from an EMBL/GenBank/DDBJ whole genome shotgun (WGS) entry which is preliminary data.</text>
</comment>
<dbReference type="RefSeq" id="WP_053428455.1">
    <property type="nucleotide sequence ID" value="NZ_LGUE01000004.1"/>
</dbReference>
<sequence length="148" mass="16659">MKVVEEIKRLLSSEDKVEKERGIEDIGDRFQYGGMDSPKLIEGIDLLLAHIPMEKDDAVKESILHSIHNGLVNQDIASDISLDLLVPVLSTFNEEQLTYVLTFMGFSGKGKYRSILETFLHHSSGEIIEAAKQAIIEIEYRGSNGQRR</sequence>
<gene>
    <name evidence="1" type="ORF">AF331_12665</name>
</gene>
<evidence type="ECO:0000313" key="1">
    <source>
        <dbReference type="EMBL" id="KON84856.1"/>
    </source>
</evidence>
<keyword evidence="2" id="KW-1185">Reference proteome</keyword>
<accession>A0A0M0G5Z2</accession>
<dbReference type="PATRIC" id="fig|189381.12.peg.2574"/>